<keyword evidence="2" id="KW-0472">Membrane</keyword>
<evidence type="ECO:0000313" key="4">
    <source>
        <dbReference type="Proteomes" id="UP001501442"/>
    </source>
</evidence>
<sequence length="385" mass="40612">MDDELRMVRSLLDKPAPEPAVVAMGRDRLRTAARARGRTRPARRTMWMTGGLGLTAAAAAAAVAISATGAAGDRPGGTRPRTGGPTVTLSARSILLAAATEADGQTDKVGRYWHTTTVNGNAYRVTGGYTVIDRSQQEQWTPSLPQQEQWGSDQRLGARPDGPADTAAWKRAGSPTTFTAPAPKGPGKGKLEPMPLSTQPGRPNVNRSPLVDGDKVFWLGRNVSMKDLRALPADPQRLKASLKRWYAGHGTESSSDPMSSDLWLYTVAKGLITDMPVTPKVRGAAFRMLADLKTVTAIGSVKDAQGRPGTAIAITEHTKFGGVQQHRLILDTATGRALGEEIVVVQPSGTTAGLAPGSVWISSMVVAQGWTDSAPGSTSGAQRGH</sequence>
<feature type="region of interest" description="Disordered" evidence="1">
    <location>
        <begin position="137"/>
        <end position="209"/>
    </location>
</feature>
<protein>
    <submittedName>
        <fullName evidence="3">CU044_5270 family protein</fullName>
    </submittedName>
</protein>
<reference evidence="4" key="1">
    <citation type="journal article" date="2019" name="Int. J. Syst. Evol. Microbiol.">
        <title>The Global Catalogue of Microorganisms (GCM) 10K type strain sequencing project: providing services to taxonomists for standard genome sequencing and annotation.</title>
        <authorList>
            <consortium name="The Broad Institute Genomics Platform"/>
            <consortium name="The Broad Institute Genome Sequencing Center for Infectious Disease"/>
            <person name="Wu L."/>
            <person name="Ma J."/>
        </authorList>
    </citation>
    <scope>NUCLEOTIDE SEQUENCE [LARGE SCALE GENOMIC DNA]</scope>
    <source>
        <strain evidence="4">JCM 17939</strain>
    </source>
</reference>
<feature type="compositionally biased region" description="Polar residues" evidence="1">
    <location>
        <begin position="137"/>
        <end position="152"/>
    </location>
</feature>
<gene>
    <name evidence="3" type="ORF">GCM10023196_084420</name>
</gene>
<evidence type="ECO:0000256" key="1">
    <source>
        <dbReference type="SAM" id="MobiDB-lite"/>
    </source>
</evidence>
<dbReference type="EMBL" id="BAABHK010000016">
    <property type="protein sequence ID" value="GAA4636074.1"/>
    <property type="molecule type" value="Genomic_DNA"/>
</dbReference>
<dbReference type="RefSeq" id="WP_345439070.1">
    <property type="nucleotide sequence ID" value="NZ_BAABHK010000016.1"/>
</dbReference>
<comment type="caution">
    <text evidence="3">The sequence shown here is derived from an EMBL/GenBank/DDBJ whole genome shotgun (WGS) entry which is preliminary data.</text>
</comment>
<evidence type="ECO:0000256" key="2">
    <source>
        <dbReference type="SAM" id="Phobius"/>
    </source>
</evidence>
<organism evidence="3 4">
    <name type="scientific">Actinoallomurus vinaceus</name>
    <dbReference type="NCBI Taxonomy" id="1080074"/>
    <lineage>
        <taxon>Bacteria</taxon>
        <taxon>Bacillati</taxon>
        <taxon>Actinomycetota</taxon>
        <taxon>Actinomycetes</taxon>
        <taxon>Streptosporangiales</taxon>
        <taxon>Thermomonosporaceae</taxon>
        <taxon>Actinoallomurus</taxon>
    </lineage>
</organism>
<feature type="transmembrane region" description="Helical" evidence="2">
    <location>
        <begin position="46"/>
        <end position="71"/>
    </location>
</feature>
<feature type="compositionally biased region" description="Polar residues" evidence="1">
    <location>
        <begin position="196"/>
        <end position="207"/>
    </location>
</feature>
<keyword evidence="2" id="KW-1133">Transmembrane helix</keyword>
<dbReference type="Proteomes" id="UP001501442">
    <property type="component" value="Unassembled WGS sequence"/>
</dbReference>
<keyword evidence="2" id="KW-0812">Transmembrane</keyword>
<evidence type="ECO:0000313" key="3">
    <source>
        <dbReference type="EMBL" id="GAA4636074.1"/>
    </source>
</evidence>
<proteinExistence type="predicted"/>
<name>A0ABP8UQT7_9ACTN</name>
<keyword evidence="4" id="KW-1185">Reference proteome</keyword>
<accession>A0ABP8UQT7</accession>
<dbReference type="InterPro" id="IPR047789">
    <property type="entry name" value="CU044_5270-like"/>
</dbReference>
<dbReference type="NCBIfam" id="NF038083">
    <property type="entry name" value="CU044_5270_fam"/>
    <property type="match status" value="1"/>
</dbReference>